<feature type="compositionally biased region" description="Basic and acidic residues" evidence="1">
    <location>
        <begin position="229"/>
        <end position="297"/>
    </location>
</feature>
<evidence type="ECO:0000313" key="3">
    <source>
        <dbReference type="EMBL" id="MEQ2369377.1"/>
    </source>
</evidence>
<feature type="region of interest" description="Disordered" evidence="1">
    <location>
        <begin position="198"/>
        <end position="392"/>
    </location>
</feature>
<feature type="compositionally biased region" description="Basic and acidic residues" evidence="1">
    <location>
        <begin position="316"/>
        <end position="351"/>
    </location>
</feature>
<feature type="compositionally biased region" description="Basic and acidic residues" evidence="1">
    <location>
        <begin position="360"/>
        <end position="381"/>
    </location>
</feature>
<feature type="transmembrane region" description="Helical" evidence="2">
    <location>
        <begin position="124"/>
        <end position="140"/>
    </location>
</feature>
<dbReference type="InterPro" id="IPR033489">
    <property type="entry name" value="RBBP6"/>
</dbReference>
<protein>
    <recommendedName>
        <fullName evidence="5">DUF4203 domain-containing protein</fullName>
    </recommendedName>
</protein>
<gene>
    <name evidence="3" type="ORF">WMO28_00185</name>
</gene>
<organism evidence="3 4">
    <name type="scientific">Blautia aquisgranensis</name>
    <dbReference type="NCBI Taxonomy" id="3133153"/>
    <lineage>
        <taxon>Bacteria</taxon>
        <taxon>Bacillati</taxon>
        <taxon>Bacillota</taxon>
        <taxon>Clostridia</taxon>
        <taxon>Lachnospirales</taxon>
        <taxon>Lachnospiraceae</taxon>
        <taxon>Blautia</taxon>
    </lineage>
</organism>
<feature type="transmembrane region" description="Helical" evidence="2">
    <location>
        <begin position="25"/>
        <end position="43"/>
    </location>
</feature>
<evidence type="ECO:0000313" key="4">
    <source>
        <dbReference type="Proteomes" id="UP001473063"/>
    </source>
</evidence>
<dbReference type="EMBL" id="JBBMEJ010000001">
    <property type="protein sequence ID" value="MEQ2369377.1"/>
    <property type="molecule type" value="Genomic_DNA"/>
</dbReference>
<comment type="caution">
    <text evidence="3">The sequence shown here is derived from an EMBL/GenBank/DDBJ whole genome shotgun (WGS) entry which is preliminary data.</text>
</comment>
<evidence type="ECO:0008006" key="5">
    <source>
        <dbReference type="Google" id="ProtNLM"/>
    </source>
</evidence>
<dbReference type="PANTHER" id="PTHR15439:SF0">
    <property type="entry name" value="CELL DIVISION CYCLE AND APOPTOSIS REGULATOR PROTEIN 1-RELATED"/>
    <property type="match status" value="1"/>
</dbReference>
<feature type="transmembrane region" description="Helical" evidence="2">
    <location>
        <begin position="76"/>
        <end position="93"/>
    </location>
</feature>
<feature type="transmembrane region" description="Helical" evidence="2">
    <location>
        <begin position="173"/>
        <end position="194"/>
    </location>
</feature>
<feature type="transmembrane region" description="Helical" evidence="2">
    <location>
        <begin position="50"/>
        <end position="70"/>
    </location>
</feature>
<dbReference type="PANTHER" id="PTHR15439">
    <property type="entry name" value="RETINOBLASTOMA-BINDING PROTEIN 6"/>
    <property type="match status" value="1"/>
</dbReference>
<evidence type="ECO:0000256" key="1">
    <source>
        <dbReference type="SAM" id="MobiDB-lite"/>
    </source>
</evidence>
<feature type="compositionally biased region" description="Acidic residues" evidence="1">
    <location>
        <begin position="382"/>
        <end position="392"/>
    </location>
</feature>
<keyword evidence="2" id="KW-0812">Transmembrane</keyword>
<keyword evidence="4" id="KW-1185">Reference proteome</keyword>
<feature type="compositionally biased region" description="Polar residues" evidence="1">
    <location>
        <begin position="298"/>
        <end position="308"/>
    </location>
</feature>
<dbReference type="Proteomes" id="UP001473063">
    <property type="component" value="Unassembled WGS sequence"/>
</dbReference>
<dbReference type="RefSeq" id="WP_349055713.1">
    <property type="nucleotide sequence ID" value="NZ_JBBMEJ010000001.1"/>
</dbReference>
<proteinExistence type="predicted"/>
<sequence length="425" mass="48544">MSMDMLSRVFDILQRVGGMEQINRFMMAIYGVICVFGLLNCILGYRILRFWMMLFGFLIGACTGFGVTYLSGVNDWKMIIGAMAGLGVVLAIVSFLIYRAGIFVLGFGIGVSLSIYLVHPTSSFTFFLCLLIGVGLGILAMRYAKGVIIIGTSVLGGILAGVSLAQLGGLAQFPYGVGIAAGIAILGIAIQFAINRERDDDDEDEEKPEEKSDNCTKKRNTVSDNTSYDNRDRQNVSSEKRSGRDDEKRRNDNRSYRRNDESDRKNSRLREESERERRYTERRNSSENRHKGSDRKSNTGINVRNSFSESRKKTRGSSDRSRTGGRDLKSSDNRDRSRSRYSDKGYSERKNISTGSFRRSRYEDPDDYDIRDSRDVSKDVEYDSEYISDMDTYENFEEDQQRKRRLDIENMADFELDDYDEWEDD</sequence>
<keyword evidence="2" id="KW-1133">Transmembrane helix</keyword>
<name>A0ABV1B9P8_9FIRM</name>
<feature type="transmembrane region" description="Helical" evidence="2">
    <location>
        <begin position="147"/>
        <end position="167"/>
    </location>
</feature>
<reference evidence="3 4" key="1">
    <citation type="submission" date="2024-03" db="EMBL/GenBank/DDBJ databases">
        <title>Human intestinal bacterial collection.</title>
        <authorList>
            <person name="Pauvert C."/>
            <person name="Hitch T.C.A."/>
            <person name="Clavel T."/>
        </authorList>
    </citation>
    <scope>NUCLEOTIDE SEQUENCE [LARGE SCALE GENOMIC DNA]</scope>
    <source>
        <strain evidence="3 4">CLA-JM-H16</strain>
    </source>
</reference>
<evidence type="ECO:0000256" key="2">
    <source>
        <dbReference type="SAM" id="Phobius"/>
    </source>
</evidence>
<accession>A0ABV1B9P8</accession>
<keyword evidence="2" id="KW-0472">Membrane</keyword>